<evidence type="ECO:0000313" key="9">
    <source>
        <dbReference type="Proteomes" id="UP000637002"/>
    </source>
</evidence>
<dbReference type="InterPro" id="IPR043133">
    <property type="entry name" value="GTP-CH-I_C/QueF"/>
</dbReference>
<dbReference type="SUPFAM" id="SSF55620">
    <property type="entry name" value="Tetrahydrobiopterin biosynthesis enzymes-like"/>
    <property type="match status" value="1"/>
</dbReference>
<evidence type="ECO:0000256" key="6">
    <source>
        <dbReference type="RuleBase" id="RU362079"/>
    </source>
</evidence>
<evidence type="ECO:0000313" key="8">
    <source>
        <dbReference type="EMBL" id="GGC73378.1"/>
    </source>
</evidence>
<keyword evidence="4 6" id="KW-0289">Folate biosynthesis</keyword>
<dbReference type="Pfam" id="PF02152">
    <property type="entry name" value="FolB"/>
    <property type="match status" value="1"/>
</dbReference>
<sequence>MRDKIKVSRLALYAHHGLHPEEERLGQRFYITIVCTLDLTEAGRKDDWKSTVDYGVLTERASEVVTGRRFRTIEGLAEAIAADVLRAFPRVDEVTVEVEKPGAPVPAILEGVTVEITRRRQP</sequence>
<evidence type="ECO:0000256" key="1">
    <source>
        <dbReference type="ARBA" id="ARBA00001353"/>
    </source>
</evidence>
<dbReference type="GO" id="GO:0046654">
    <property type="term" value="P:tetrahydrofolate biosynthetic process"/>
    <property type="evidence" value="ECO:0007669"/>
    <property type="project" value="UniProtKB-UniRule"/>
</dbReference>
<dbReference type="RefSeq" id="WP_188610447.1">
    <property type="nucleotide sequence ID" value="NZ_BMGG01000006.1"/>
</dbReference>
<evidence type="ECO:0000256" key="4">
    <source>
        <dbReference type="ARBA" id="ARBA00022909"/>
    </source>
</evidence>
<accession>A0A916XI44</accession>
<organism evidence="8 9">
    <name type="scientific">Chelatococcus reniformis</name>
    <dbReference type="NCBI Taxonomy" id="1494448"/>
    <lineage>
        <taxon>Bacteria</taxon>
        <taxon>Pseudomonadati</taxon>
        <taxon>Pseudomonadota</taxon>
        <taxon>Alphaproteobacteria</taxon>
        <taxon>Hyphomicrobiales</taxon>
        <taxon>Chelatococcaceae</taxon>
        <taxon>Chelatococcus</taxon>
    </lineage>
</organism>
<comment type="pathway">
    <text evidence="2 6">Cofactor biosynthesis; tetrahydrofolate biosynthesis; 2-amino-4-hydroxy-6-hydroxymethyl-7,8-dihydropteridine diphosphate from 7,8-dihydroneopterin triphosphate: step 3/4.</text>
</comment>
<evidence type="ECO:0000259" key="7">
    <source>
        <dbReference type="SMART" id="SM00905"/>
    </source>
</evidence>
<dbReference type="PANTHER" id="PTHR42844">
    <property type="entry name" value="DIHYDRONEOPTERIN ALDOLASE 1-RELATED"/>
    <property type="match status" value="1"/>
</dbReference>
<dbReference type="InterPro" id="IPR006157">
    <property type="entry name" value="FolB_dom"/>
</dbReference>
<protein>
    <recommendedName>
        <fullName evidence="6">7,8-dihydroneopterin aldolase</fullName>
        <ecNumber evidence="6">4.1.2.25</ecNumber>
    </recommendedName>
</protein>
<keyword evidence="5 6" id="KW-0456">Lyase</keyword>
<evidence type="ECO:0000256" key="3">
    <source>
        <dbReference type="ARBA" id="ARBA00005708"/>
    </source>
</evidence>
<name>A0A916XI44_9HYPH</name>
<dbReference type="NCBIfam" id="TIGR00526">
    <property type="entry name" value="folB_dom"/>
    <property type="match status" value="1"/>
</dbReference>
<dbReference type="FunFam" id="3.30.1130.10:FF:000003">
    <property type="entry name" value="7,8-dihydroneopterin aldolase"/>
    <property type="match status" value="1"/>
</dbReference>
<reference evidence="8" key="2">
    <citation type="submission" date="2020-09" db="EMBL/GenBank/DDBJ databases">
        <authorList>
            <person name="Sun Q."/>
            <person name="Zhou Y."/>
        </authorList>
    </citation>
    <scope>NUCLEOTIDE SEQUENCE</scope>
    <source>
        <strain evidence="8">CGMCC 1.12919</strain>
    </source>
</reference>
<proteinExistence type="inferred from homology"/>
<gene>
    <name evidence="8" type="ORF">GCM10010994_34720</name>
</gene>
<keyword evidence="9" id="KW-1185">Reference proteome</keyword>
<feature type="domain" description="Dihydroneopterin aldolase/epimerase" evidence="7">
    <location>
        <begin position="5"/>
        <end position="118"/>
    </location>
</feature>
<dbReference type="CDD" id="cd00534">
    <property type="entry name" value="DHNA_DHNTPE"/>
    <property type="match status" value="1"/>
</dbReference>
<comment type="similarity">
    <text evidence="3 6">Belongs to the DHNA family.</text>
</comment>
<comment type="function">
    <text evidence="6">Catalyzes the conversion of 7,8-dihydroneopterin to 6-hydroxymethyl-7,8-dihydropterin.</text>
</comment>
<dbReference type="NCBIfam" id="TIGR00525">
    <property type="entry name" value="folB"/>
    <property type="match status" value="1"/>
</dbReference>
<evidence type="ECO:0000256" key="2">
    <source>
        <dbReference type="ARBA" id="ARBA00005013"/>
    </source>
</evidence>
<dbReference type="PANTHER" id="PTHR42844:SF1">
    <property type="entry name" value="DIHYDRONEOPTERIN ALDOLASE 1-RELATED"/>
    <property type="match status" value="1"/>
</dbReference>
<dbReference type="SMART" id="SM00905">
    <property type="entry name" value="FolB"/>
    <property type="match status" value="1"/>
</dbReference>
<dbReference type="AlphaFoldDB" id="A0A916XI44"/>
<reference evidence="8" key="1">
    <citation type="journal article" date="2014" name="Int. J. Syst. Evol. Microbiol.">
        <title>Complete genome sequence of Corynebacterium casei LMG S-19264T (=DSM 44701T), isolated from a smear-ripened cheese.</title>
        <authorList>
            <consortium name="US DOE Joint Genome Institute (JGI-PGF)"/>
            <person name="Walter F."/>
            <person name="Albersmeier A."/>
            <person name="Kalinowski J."/>
            <person name="Ruckert C."/>
        </authorList>
    </citation>
    <scope>NUCLEOTIDE SEQUENCE</scope>
    <source>
        <strain evidence="8">CGMCC 1.12919</strain>
    </source>
</reference>
<comment type="catalytic activity">
    <reaction evidence="1 6">
        <text>7,8-dihydroneopterin = 6-hydroxymethyl-7,8-dihydropterin + glycolaldehyde</text>
        <dbReference type="Rhea" id="RHEA:10540"/>
        <dbReference type="ChEBI" id="CHEBI:17001"/>
        <dbReference type="ChEBI" id="CHEBI:17071"/>
        <dbReference type="ChEBI" id="CHEBI:44841"/>
        <dbReference type="EC" id="4.1.2.25"/>
    </reaction>
</comment>
<dbReference type="Proteomes" id="UP000637002">
    <property type="component" value="Unassembled WGS sequence"/>
</dbReference>
<dbReference type="GO" id="GO:0046656">
    <property type="term" value="P:folic acid biosynthetic process"/>
    <property type="evidence" value="ECO:0007669"/>
    <property type="project" value="UniProtKB-UniRule"/>
</dbReference>
<dbReference type="EC" id="4.1.2.25" evidence="6"/>
<dbReference type="GO" id="GO:0004150">
    <property type="term" value="F:dihydroneopterin aldolase activity"/>
    <property type="evidence" value="ECO:0007669"/>
    <property type="project" value="UniProtKB-UniRule"/>
</dbReference>
<dbReference type="GO" id="GO:0005737">
    <property type="term" value="C:cytoplasm"/>
    <property type="evidence" value="ECO:0007669"/>
    <property type="project" value="TreeGrafter"/>
</dbReference>
<dbReference type="InterPro" id="IPR006156">
    <property type="entry name" value="Dihydroneopterin_aldolase"/>
</dbReference>
<comment type="caution">
    <text evidence="8">The sequence shown here is derived from an EMBL/GenBank/DDBJ whole genome shotgun (WGS) entry which is preliminary data.</text>
</comment>
<dbReference type="EMBL" id="BMGG01000006">
    <property type="protein sequence ID" value="GGC73378.1"/>
    <property type="molecule type" value="Genomic_DNA"/>
</dbReference>
<dbReference type="Gene3D" id="3.30.1130.10">
    <property type="match status" value="1"/>
</dbReference>
<evidence type="ECO:0000256" key="5">
    <source>
        <dbReference type="ARBA" id="ARBA00023239"/>
    </source>
</evidence>